<protein>
    <submittedName>
        <fullName evidence="1">Uncharacterized protein</fullName>
    </submittedName>
</protein>
<proteinExistence type="predicted"/>
<organism evidence="1 2">
    <name type="scientific">Mucilaginibacter psychrotolerans</name>
    <dbReference type="NCBI Taxonomy" id="1524096"/>
    <lineage>
        <taxon>Bacteria</taxon>
        <taxon>Pseudomonadati</taxon>
        <taxon>Bacteroidota</taxon>
        <taxon>Sphingobacteriia</taxon>
        <taxon>Sphingobacteriales</taxon>
        <taxon>Sphingobacteriaceae</taxon>
        <taxon>Mucilaginibacter</taxon>
    </lineage>
</organism>
<evidence type="ECO:0000313" key="1">
    <source>
        <dbReference type="EMBL" id="TFF40845.1"/>
    </source>
</evidence>
<dbReference type="Gene3D" id="2.160.20.120">
    <property type="match status" value="1"/>
</dbReference>
<dbReference type="EMBL" id="SOZE01000001">
    <property type="protein sequence ID" value="TFF40845.1"/>
    <property type="molecule type" value="Genomic_DNA"/>
</dbReference>
<reference evidence="1 2" key="1">
    <citation type="journal article" date="2017" name="Int. J. Syst. Evol. Microbiol.">
        <title>Mucilaginibacterpsychrotolerans sp. nov., isolated from peatlands.</title>
        <authorList>
            <person name="Deng Y."/>
            <person name="Shen L."/>
            <person name="Xu B."/>
            <person name="Liu Y."/>
            <person name="Gu Z."/>
            <person name="Liu H."/>
            <person name="Zhou Y."/>
        </authorList>
    </citation>
    <scope>NUCLEOTIDE SEQUENCE [LARGE SCALE GENOMIC DNA]</scope>
    <source>
        <strain evidence="1 2">NH7-4</strain>
    </source>
</reference>
<name>A0A4Y8SQA2_9SPHI</name>
<dbReference type="AlphaFoldDB" id="A0A4Y8SQA2"/>
<evidence type="ECO:0000313" key="2">
    <source>
        <dbReference type="Proteomes" id="UP000297540"/>
    </source>
</evidence>
<gene>
    <name evidence="1" type="ORF">E2R66_01315</name>
</gene>
<sequence length="246" mass="28103">MKNKTTLKLSTIILASTFTLMILGVFASNLAFKNVYDKVDKSDLYWNYNKVLEQPFKHLKIEGGNITQIRFEQNKHASVRVLNYWREYQKDVTFKAFVKNDTLHLIFPNKYKNPGLKDWMQNRVLVRLASPELLSIDGSDTNFELQKLKQANISINLKGKSRLEVESYNHNFDTLNVTQADSSQVIFEMAPELKGTQTMNFKYVAANLKDYTLLDIGHAYAGKLNLSLADSSAIILSGKSLKAMHQ</sequence>
<dbReference type="OrthoDB" id="789629at2"/>
<comment type="caution">
    <text evidence="1">The sequence shown here is derived from an EMBL/GenBank/DDBJ whole genome shotgun (WGS) entry which is preliminary data.</text>
</comment>
<dbReference type="RefSeq" id="WP_133229619.1">
    <property type="nucleotide sequence ID" value="NZ_SOZE01000001.1"/>
</dbReference>
<dbReference type="Proteomes" id="UP000297540">
    <property type="component" value="Unassembled WGS sequence"/>
</dbReference>
<keyword evidence="2" id="KW-1185">Reference proteome</keyword>
<accession>A0A4Y8SQA2</accession>